<dbReference type="SUPFAM" id="SSF52799">
    <property type="entry name" value="(Phosphotyrosine protein) phosphatases II"/>
    <property type="match status" value="1"/>
</dbReference>
<dbReference type="InterPro" id="IPR016130">
    <property type="entry name" value="Tyr_Pase_AS"/>
</dbReference>
<dbReference type="Proteomes" id="UP000181936">
    <property type="component" value="Chromosome"/>
</dbReference>
<protein>
    <submittedName>
        <fullName evidence="2">Protein tyrosine phosphatase</fullName>
    </submittedName>
</protein>
<keyword evidence="3" id="KW-1185">Reference proteome</keyword>
<evidence type="ECO:0000313" key="2">
    <source>
        <dbReference type="EMBL" id="APH05820.1"/>
    </source>
</evidence>
<dbReference type="AlphaFoldDB" id="A0A1L3MU50"/>
<dbReference type="InterPro" id="IPR000340">
    <property type="entry name" value="Dual-sp_phosphatase_cat-dom"/>
</dbReference>
<dbReference type="KEGG" id="bwh:A9C19_14360"/>
<proteinExistence type="predicted"/>
<gene>
    <name evidence="2" type="ORF">A9C19_14360</name>
</gene>
<accession>A0A1L3MU50</accession>
<dbReference type="PROSITE" id="PS00383">
    <property type="entry name" value="TYR_PHOSPHATASE_1"/>
    <property type="match status" value="1"/>
</dbReference>
<organism evidence="2 3">
    <name type="scientific">Bacillus weihaiensis</name>
    <dbReference type="NCBI Taxonomy" id="1547283"/>
    <lineage>
        <taxon>Bacteria</taxon>
        <taxon>Bacillati</taxon>
        <taxon>Bacillota</taxon>
        <taxon>Bacilli</taxon>
        <taxon>Bacillales</taxon>
        <taxon>Bacillaceae</taxon>
        <taxon>Bacillus</taxon>
    </lineage>
</organism>
<dbReference type="Pfam" id="PF00782">
    <property type="entry name" value="DSPc"/>
    <property type="match status" value="1"/>
</dbReference>
<feature type="domain" description="Tyrosine specific protein phosphatases" evidence="1">
    <location>
        <begin position="64"/>
        <end position="133"/>
    </location>
</feature>
<reference evidence="2 3" key="1">
    <citation type="journal article" date="2016" name="Sci. Rep.">
        <title>Complete genome sequence and transcriptomic analysis of a novel marine strain Bacillus weihaiensis reveals the mechanism of brown algae degradation.</title>
        <authorList>
            <person name="Zhu Y."/>
            <person name="Chen P."/>
            <person name="Bao Y."/>
            <person name="Men Y."/>
            <person name="Zeng Y."/>
            <person name="Yang J."/>
            <person name="Sun J."/>
            <person name="Sun Y."/>
        </authorList>
    </citation>
    <scope>NUCLEOTIDE SEQUENCE [LARGE SCALE GENOMIC DNA]</scope>
    <source>
        <strain evidence="2 3">Alg07</strain>
    </source>
</reference>
<name>A0A1L3MU50_9BACI</name>
<sequence length="142" mass="15865">MTTKNYHELIKDRIYIGGADDLHDVMKNEKVDVAYDLRAEATNEELPYNRVHSPIVDNADQQDVSVKSAIDSVVHAYNEGKNVYFHCQGGSNRTGTVAIGTLLALGQAKSIEEAEEMAKTARPKINVKPEMKETLKRMYPEA</sequence>
<dbReference type="PANTHER" id="PTHR47216">
    <property type="match status" value="1"/>
</dbReference>
<dbReference type="PROSITE" id="PS50056">
    <property type="entry name" value="TYR_PHOSPHATASE_2"/>
    <property type="match status" value="1"/>
</dbReference>
<dbReference type="STRING" id="1547283.A9C19_14360"/>
<dbReference type="RefSeq" id="WP_072580613.1">
    <property type="nucleotide sequence ID" value="NZ_CP016020.1"/>
</dbReference>
<evidence type="ECO:0000259" key="1">
    <source>
        <dbReference type="PROSITE" id="PS50056"/>
    </source>
</evidence>
<dbReference type="EMBL" id="CP016020">
    <property type="protein sequence ID" value="APH05820.1"/>
    <property type="molecule type" value="Genomic_DNA"/>
</dbReference>
<evidence type="ECO:0000313" key="3">
    <source>
        <dbReference type="Proteomes" id="UP000181936"/>
    </source>
</evidence>
<dbReference type="OrthoDB" id="2081133at2"/>
<dbReference type="PANTHER" id="PTHR47216:SF4">
    <property type="entry name" value="OS01G0859400 PROTEIN"/>
    <property type="match status" value="1"/>
</dbReference>
<dbReference type="Gene3D" id="3.90.190.10">
    <property type="entry name" value="Protein tyrosine phosphatase superfamily"/>
    <property type="match status" value="1"/>
</dbReference>
<dbReference type="InterPro" id="IPR000387">
    <property type="entry name" value="Tyr_Pase_dom"/>
</dbReference>
<dbReference type="InterPro" id="IPR029021">
    <property type="entry name" value="Prot-tyrosine_phosphatase-like"/>
</dbReference>